<accession>A0A4R7SUP7</accession>
<dbReference type="EMBL" id="SOCE01000003">
    <property type="protein sequence ID" value="TDU82509.1"/>
    <property type="molecule type" value="Genomic_DNA"/>
</dbReference>
<evidence type="ECO:0000313" key="2">
    <source>
        <dbReference type="EMBL" id="TDU82509.1"/>
    </source>
</evidence>
<feature type="region of interest" description="Disordered" evidence="1">
    <location>
        <begin position="248"/>
        <end position="322"/>
    </location>
</feature>
<organism evidence="2 3">
    <name type="scientific">Kribbella voronezhensis</name>
    <dbReference type="NCBI Taxonomy" id="2512212"/>
    <lineage>
        <taxon>Bacteria</taxon>
        <taxon>Bacillati</taxon>
        <taxon>Actinomycetota</taxon>
        <taxon>Actinomycetes</taxon>
        <taxon>Propionibacteriales</taxon>
        <taxon>Kribbellaceae</taxon>
        <taxon>Kribbella</taxon>
    </lineage>
</organism>
<evidence type="ECO:0000256" key="1">
    <source>
        <dbReference type="SAM" id="MobiDB-lite"/>
    </source>
</evidence>
<comment type="caution">
    <text evidence="2">The sequence shown here is derived from an EMBL/GenBank/DDBJ whole genome shotgun (WGS) entry which is preliminary data.</text>
</comment>
<dbReference type="Proteomes" id="UP000295151">
    <property type="component" value="Unassembled WGS sequence"/>
</dbReference>
<gene>
    <name evidence="2" type="ORF">EV138_7403</name>
</gene>
<reference evidence="2 3" key="1">
    <citation type="submission" date="2019-03" db="EMBL/GenBank/DDBJ databases">
        <title>Genomic Encyclopedia of Type Strains, Phase III (KMG-III): the genomes of soil and plant-associated and newly described type strains.</title>
        <authorList>
            <person name="Whitman W."/>
        </authorList>
    </citation>
    <scope>NUCLEOTIDE SEQUENCE [LARGE SCALE GENOMIC DNA]</scope>
    <source>
        <strain evidence="2 3">VKM Ac-2575</strain>
    </source>
</reference>
<dbReference type="AlphaFoldDB" id="A0A4R7SUP7"/>
<protein>
    <submittedName>
        <fullName evidence="2">Uncharacterized protein</fullName>
    </submittedName>
</protein>
<proteinExistence type="predicted"/>
<sequence>MRPTGVDRWNRQLYATDTKRWGGFDPKTGSIRLSEDGVLRHLTGSVSKVDAAEQAQALATVLHELTHAGMETDAPNEPNAVRSLHSQGAMEGIAELRALNDFIPFSVSAGYPGLRLPAPQRAGAYAAMDSLVTQASGPAKDRYALIREAVHGPGVMHFDQLSDGVVRNRLAEVVPHRTEDQLAVRAALIQTMTHDHWPTLPDVSAGTGTAVAEDIRRRLNAKVEEIRHHYQAHPRQPFPADFPNQHAVSLAAQSQPSPSAPTTAVTESKQQEVATMRFLDGQAPAAHATRVAPSLGDGSRGAGAPGVPPVGRATPGLDRGAD</sequence>
<keyword evidence="3" id="KW-1185">Reference proteome</keyword>
<feature type="compositionally biased region" description="Low complexity" evidence="1">
    <location>
        <begin position="248"/>
        <end position="268"/>
    </location>
</feature>
<evidence type="ECO:0000313" key="3">
    <source>
        <dbReference type="Proteomes" id="UP000295151"/>
    </source>
</evidence>
<name>A0A4R7SUP7_9ACTN</name>